<feature type="transmembrane region" description="Helical" evidence="8">
    <location>
        <begin position="194"/>
        <end position="214"/>
    </location>
</feature>
<dbReference type="GO" id="GO:0016020">
    <property type="term" value="C:membrane"/>
    <property type="evidence" value="ECO:0007669"/>
    <property type="project" value="UniProtKB-SubCell"/>
</dbReference>
<dbReference type="InterPro" id="IPR045316">
    <property type="entry name" value="Msc2-like"/>
</dbReference>
<dbReference type="Gene3D" id="1.20.1510.10">
    <property type="entry name" value="Cation efflux protein transmembrane domain"/>
    <property type="match status" value="1"/>
</dbReference>
<keyword evidence="5" id="KW-0406">Ion transport</keyword>
<feature type="transmembrane region" description="Helical" evidence="8">
    <location>
        <begin position="127"/>
        <end position="151"/>
    </location>
</feature>
<organism evidence="10 11">
    <name type="scientific">Sphingobium wenxiniae (strain DSM 21828 / CGMCC 1.7748 / JZ-1)</name>
    <dbReference type="NCBI Taxonomy" id="595605"/>
    <lineage>
        <taxon>Bacteria</taxon>
        <taxon>Pseudomonadati</taxon>
        <taxon>Pseudomonadota</taxon>
        <taxon>Alphaproteobacteria</taxon>
        <taxon>Sphingomonadales</taxon>
        <taxon>Sphingomonadaceae</taxon>
        <taxon>Sphingobium</taxon>
    </lineage>
</organism>
<name>A0A562K976_SPHWJ</name>
<feature type="domain" description="Cation efflux protein transmembrane" evidence="9">
    <location>
        <begin position="31"/>
        <end position="251"/>
    </location>
</feature>
<keyword evidence="11" id="KW-1185">Reference proteome</keyword>
<evidence type="ECO:0000313" key="11">
    <source>
        <dbReference type="Proteomes" id="UP000316624"/>
    </source>
</evidence>
<accession>A0A562K976</accession>
<dbReference type="AlphaFoldDB" id="A0A562K976"/>
<comment type="subcellular location">
    <subcellularLocation>
        <location evidence="1">Membrane</location>
        <topology evidence="1">Multi-pass membrane protein</topology>
    </subcellularLocation>
</comment>
<dbReference type="RefSeq" id="WP_145074369.1">
    <property type="nucleotide sequence ID" value="NZ_JACIIY010000012.1"/>
</dbReference>
<evidence type="ECO:0000256" key="7">
    <source>
        <dbReference type="SAM" id="MobiDB-lite"/>
    </source>
</evidence>
<evidence type="ECO:0000256" key="1">
    <source>
        <dbReference type="ARBA" id="ARBA00004141"/>
    </source>
</evidence>
<dbReference type="PANTHER" id="PTHR45755:SF4">
    <property type="entry name" value="ZINC TRANSPORTER 7"/>
    <property type="match status" value="1"/>
</dbReference>
<feature type="transmembrane region" description="Helical" evidence="8">
    <location>
        <begin position="29"/>
        <end position="47"/>
    </location>
</feature>
<dbReference type="EMBL" id="VLKK01000011">
    <property type="protein sequence ID" value="TWH91980.1"/>
    <property type="molecule type" value="Genomic_DNA"/>
</dbReference>
<gene>
    <name evidence="10" type="ORF">IQ35_02883</name>
</gene>
<feature type="region of interest" description="Disordered" evidence="7">
    <location>
        <begin position="157"/>
        <end position="182"/>
    </location>
</feature>
<evidence type="ECO:0000256" key="6">
    <source>
        <dbReference type="ARBA" id="ARBA00023136"/>
    </source>
</evidence>
<comment type="caution">
    <text evidence="10">The sequence shown here is derived from an EMBL/GenBank/DDBJ whole genome shotgun (WGS) entry which is preliminary data.</text>
</comment>
<proteinExistence type="predicted"/>
<dbReference type="Proteomes" id="UP000316624">
    <property type="component" value="Unassembled WGS sequence"/>
</dbReference>
<evidence type="ECO:0000256" key="4">
    <source>
        <dbReference type="ARBA" id="ARBA00022989"/>
    </source>
</evidence>
<dbReference type="InterPro" id="IPR002524">
    <property type="entry name" value="Cation_efflux"/>
</dbReference>
<feature type="compositionally biased region" description="Basic and acidic residues" evidence="7">
    <location>
        <begin position="171"/>
        <end position="180"/>
    </location>
</feature>
<keyword evidence="6 8" id="KW-0472">Membrane</keyword>
<feature type="transmembrane region" description="Helical" evidence="8">
    <location>
        <begin position="59"/>
        <end position="77"/>
    </location>
</feature>
<dbReference type="GO" id="GO:0005385">
    <property type="term" value="F:zinc ion transmembrane transporter activity"/>
    <property type="evidence" value="ECO:0007669"/>
    <property type="project" value="InterPro"/>
</dbReference>
<evidence type="ECO:0000259" key="9">
    <source>
        <dbReference type="Pfam" id="PF01545"/>
    </source>
</evidence>
<sequence>MTVASQATRFAHDHIFLGASHDANARRTLWVVALTATMMVGEIITGYLTGSMALLADGFHMATHAGALSVAAIAYSYAKRHASDRRFSFGTGKVGDLAGFASALVLAVIAIGIGVESVVRLFQPITVAFTEAAIVAVIGLAVNVVSAFLLAGDHSHGHGHGHSHGHGHHDHAHDDHREHPVAGMRSQDNNLRAAYVHVLADALTSVLAIIALLSGRFLGWVWLDPVMGIVGALVIARWSWSLMLETAWVLLDRTDEHIAEEIRALVETPGDARIADLHVWRVGPDARAGIVSVVADDTVDRAAVQKRLKPVHELRHLTIEVQSI</sequence>
<dbReference type="PANTHER" id="PTHR45755">
    <property type="match status" value="1"/>
</dbReference>
<evidence type="ECO:0000256" key="2">
    <source>
        <dbReference type="ARBA" id="ARBA00022448"/>
    </source>
</evidence>
<feature type="transmembrane region" description="Helical" evidence="8">
    <location>
        <begin position="97"/>
        <end position="115"/>
    </location>
</feature>
<dbReference type="Pfam" id="PF01545">
    <property type="entry name" value="Cation_efflux"/>
    <property type="match status" value="1"/>
</dbReference>
<dbReference type="NCBIfam" id="TIGR01297">
    <property type="entry name" value="CDF"/>
    <property type="match status" value="1"/>
</dbReference>
<dbReference type="NCBIfam" id="NF033827">
    <property type="entry name" value="CDF_efflux_DmeF"/>
    <property type="match status" value="1"/>
</dbReference>
<feature type="compositionally biased region" description="Basic residues" evidence="7">
    <location>
        <begin position="157"/>
        <end position="170"/>
    </location>
</feature>
<dbReference type="GO" id="GO:0006882">
    <property type="term" value="P:intracellular zinc ion homeostasis"/>
    <property type="evidence" value="ECO:0007669"/>
    <property type="project" value="InterPro"/>
</dbReference>
<keyword evidence="2" id="KW-0813">Transport</keyword>
<protein>
    <submittedName>
        <fullName evidence="10">Cation diffusion facilitator family transporter</fullName>
    </submittedName>
</protein>
<evidence type="ECO:0000256" key="3">
    <source>
        <dbReference type="ARBA" id="ARBA00022692"/>
    </source>
</evidence>
<dbReference type="SUPFAM" id="SSF161111">
    <property type="entry name" value="Cation efflux protein transmembrane domain-like"/>
    <property type="match status" value="1"/>
</dbReference>
<feature type="transmembrane region" description="Helical" evidence="8">
    <location>
        <begin position="220"/>
        <end position="240"/>
    </location>
</feature>
<keyword evidence="4 8" id="KW-1133">Transmembrane helix</keyword>
<evidence type="ECO:0000256" key="5">
    <source>
        <dbReference type="ARBA" id="ARBA00023065"/>
    </source>
</evidence>
<keyword evidence="3 8" id="KW-0812">Transmembrane</keyword>
<dbReference type="InterPro" id="IPR027469">
    <property type="entry name" value="Cation_efflux_TMD_sf"/>
</dbReference>
<evidence type="ECO:0000256" key="8">
    <source>
        <dbReference type="SAM" id="Phobius"/>
    </source>
</evidence>
<evidence type="ECO:0000313" key="10">
    <source>
        <dbReference type="EMBL" id="TWH91980.1"/>
    </source>
</evidence>
<dbReference type="InterPro" id="IPR058533">
    <property type="entry name" value="Cation_efflux_TM"/>
</dbReference>
<reference evidence="10 11" key="1">
    <citation type="journal article" date="2015" name="Stand. Genomic Sci.">
        <title>Genomic Encyclopedia of Bacterial and Archaeal Type Strains, Phase III: the genomes of soil and plant-associated and newly described type strains.</title>
        <authorList>
            <person name="Whitman W.B."/>
            <person name="Woyke T."/>
            <person name="Klenk H.P."/>
            <person name="Zhou Y."/>
            <person name="Lilburn T.G."/>
            <person name="Beck B.J."/>
            <person name="De Vos P."/>
            <person name="Vandamme P."/>
            <person name="Eisen J.A."/>
            <person name="Garrity G."/>
            <person name="Hugenholtz P."/>
            <person name="Kyrpides N.C."/>
        </authorList>
    </citation>
    <scope>NUCLEOTIDE SEQUENCE [LARGE SCALE GENOMIC DNA]</scope>
    <source>
        <strain evidence="10 11">CGMCC 1.7748</strain>
    </source>
</reference>